<dbReference type="GO" id="GO:0003676">
    <property type="term" value="F:nucleic acid binding"/>
    <property type="evidence" value="ECO:0007669"/>
    <property type="project" value="InterPro"/>
</dbReference>
<dbReference type="InterPro" id="IPR000477">
    <property type="entry name" value="RT_dom"/>
</dbReference>
<protein>
    <recommendedName>
        <fullName evidence="2">ribonuclease H</fullName>
        <ecNumber evidence="2">3.1.26.4</ecNumber>
    </recommendedName>
</protein>
<evidence type="ECO:0000256" key="2">
    <source>
        <dbReference type="ARBA" id="ARBA00012180"/>
    </source>
</evidence>
<dbReference type="InterPro" id="IPR043502">
    <property type="entry name" value="DNA/RNA_pol_sf"/>
</dbReference>
<reference evidence="5" key="1">
    <citation type="submission" date="2025-08" db="UniProtKB">
        <authorList>
            <consortium name="Ensembl"/>
        </authorList>
    </citation>
    <scope>IDENTIFICATION</scope>
</reference>
<dbReference type="PANTHER" id="PTHR37984">
    <property type="entry name" value="PROTEIN CBG26694"/>
    <property type="match status" value="1"/>
</dbReference>
<feature type="domain" description="Integrase catalytic" evidence="4">
    <location>
        <begin position="1"/>
        <end position="149"/>
    </location>
</feature>
<dbReference type="Gene3D" id="3.30.70.270">
    <property type="match status" value="1"/>
</dbReference>
<dbReference type="InterPro" id="IPR012337">
    <property type="entry name" value="RNaseH-like_sf"/>
</dbReference>
<dbReference type="GO" id="GO:0004523">
    <property type="term" value="F:RNA-DNA hybrid ribonuclease activity"/>
    <property type="evidence" value="ECO:0007669"/>
    <property type="project" value="UniProtKB-EC"/>
</dbReference>
<evidence type="ECO:0000313" key="5">
    <source>
        <dbReference type="Ensembl" id="ENSCCRP00015051339.1"/>
    </source>
</evidence>
<dbReference type="PROSITE" id="PS50994">
    <property type="entry name" value="INTEGRASE"/>
    <property type="match status" value="1"/>
</dbReference>
<name>A0A8C1VK86_CYPCA</name>
<evidence type="ECO:0000259" key="4">
    <source>
        <dbReference type="PROSITE" id="PS50994"/>
    </source>
</evidence>
<dbReference type="EC" id="3.1.26.4" evidence="2"/>
<comment type="similarity">
    <text evidence="1">Belongs to the beta type-B retroviral polymerase family. HERV class-II K(HML-2) pol subfamily.</text>
</comment>
<dbReference type="PANTHER" id="PTHR37984:SF15">
    <property type="entry name" value="INTEGRASE CATALYTIC DOMAIN-CONTAINING PROTEIN"/>
    <property type="match status" value="1"/>
</dbReference>
<organism evidence="5 6">
    <name type="scientific">Cyprinus carpio</name>
    <name type="common">Common carp</name>
    <dbReference type="NCBI Taxonomy" id="7962"/>
    <lineage>
        <taxon>Eukaryota</taxon>
        <taxon>Metazoa</taxon>
        <taxon>Chordata</taxon>
        <taxon>Craniata</taxon>
        <taxon>Vertebrata</taxon>
        <taxon>Euteleostomi</taxon>
        <taxon>Actinopterygii</taxon>
        <taxon>Neopterygii</taxon>
        <taxon>Teleostei</taxon>
        <taxon>Ostariophysi</taxon>
        <taxon>Cypriniformes</taxon>
        <taxon>Cyprinidae</taxon>
        <taxon>Cyprininae</taxon>
        <taxon>Cyprinus</taxon>
    </lineage>
</organism>
<dbReference type="Gene3D" id="3.30.420.10">
    <property type="entry name" value="Ribonuclease H-like superfamily/Ribonuclease H"/>
    <property type="match status" value="1"/>
</dbReference>
<dbReference type="Proteomes" id="UP000694700">
    <property type="component" value="Unplaced"/>
</dbReference>
<dbReference type="Pfam" id="PF00078">
    <property type="entry name" value="RVT_1"/>
    <property type="match status" value="1"/>
</dbReference>
<dbReference type="InterPro" id="IPR043128">
    <property type="entry name" value="Rev_trsase/Diguanyl_cyclase"/>
</dbReference>
<dbReference type="SUPFAM" id="SSF56672">
    <property type="entry name" value="DNA/RNA polymerases"/>
    <property type="match status" value="1"/>
</dbReference>
<dbReference type="PROSITE" id="PS50878">
    <property type="entry name" value="RT_POL"/>
    <property type="match status" value="1"/>
</dbReference>
<dbReference type="InterPro" id="IPR001584">
    <property type="entry name" value="Integrase_cat-core"/>
</dbReference>
<dbReference type="InterPro" id="IPR036397">
    <property type="entry name" value="RNaseH_sf"/>
</dbReference>
<proteinExistence type="inferred from homology"/>
<dbReference type="AlphaFoldDB" id="A0A8C1VK86"/>
<dbReference type="GO" id="GO:0015074">
    <property type="term" value="P:DNA integration"/>
    <property type="evidence" value="ECO:0007669"/>
    <property type="project" value="InterPro"/>
</dbReference>
<dbReference type="Ensembl" id="ENSCCRT00015053065.1">
    <property type="protein sequence ID" value="ENSCCRP00015051339.1"/>
    <property type="gene ID" value="ENSCCRG00015021220.1"/>
</dbReference>
<accession>A0A8C1VK86</accession>
<dbReference type="Pfam" id="PF00665">
    <property type="entry name" value="rve"/>
    <property type="match status" value="1"/>
</dbReference>
<dbReference type="SUPFAM" id="SSF53098">
    <property type="entry name" value="Ribonuclease H-like"/>
    <property type="match status" value="1"/>
</dbReference>
<evidence type="ECO:0000259" key="3">
    <source>
        <dbReference type="PROSITE" id="PS50878"/>
    </source>
</evidence>
<evidence type="ECO:0000313" key="6">
    <source>
        <dbReference type="Proteomes" id="UP000694700"/>
    </source>
</evidence>
<dbReference type="Gene3D" id="3.10.10.10">
    <property type="entry name" value="HIV Type 1 Reverse Transcriptase, subunit A, domain 1"/>
    <property type="match status" value="1"/>
</dbReference>
<dbReference type="CDD" id="cd01647">
    <property type="entry name" value="RT_LTR"/>
    <property type="match status" value="1"/>
</dbReference>
<dbReference type="FunFam" id="3.30.420.10:FF:000032">
    <property type="entry name" value="Retrovirus-related Pol polyprotein from transposon 297-like Protein"/>
    <property type="match status" value="1"/>
</dbReference>
<dbReference type="InterPro" id="IPR050951">
    <property type="entry name" value="Retrovirus_Pol_polyprotein"/>
</dbReference>
<feature type="domain" description="Reverse transcriptase" evidence="3">
    <location>
        <begin position="374"/>
        <end position="525"/>
    </location>
</feature>
<evidence type="ECO:0000256" key="1">
    <source>
        <dbReference type="ARBA" id="ARBA00010879"/>
    </source>
</evidence>
<dbReference type="InterPro" id="IPR054465">
    <property type="entry name" value="Integrase_p58-like_C"/>
</dbReference>
<dbReference type="Pfam" id="PF22938">
    <property type="entry name" value="Integrase_p58_C"/>
    <property type="match status" value="1"/>
</dbReference>
<sequence length="525" mass="60258">MDIVGPLEKTKTGNRYMLVITDYATRYPEVFPLKSIKALVVASALIQLFSRVGFPKSIVTDQGSNFMSELLKQVYKLLGIKGVRTTPYHPQTDGLTERFNQTLKQMLRKFVVDKSDDWDQWLPYLLFAYREVPQASTGFSPFELLYGREVRGPLVLLKDLWNGGQDCVSPTLIVDYVVQMREKLEAMGTLAQEHMAEAQKLQKTWYDQKANTRNFEPGTQVLVMLPTDASKLSAKWQGPFEVLRKLGPVTYEVATPGQKRSKWTLHVNLLKEWFSRSRDAGAFMIRKLEDEEEVEAQYLPISAPSCLSLSHLPQSQQLEIQRLCDPQVFQRRPGHTNLVEHDIVLREGACPKHMSHRIPERLLEALRVELDEMLAMKIVEPSKSEWCSPVVLVPKKDGSLRFCIDFRYLNSVSKFDSYPAPRIEDLIDRLGEANYLTTIDLAKGYWQVPLSVRSRELTAFRTPWGLYHFCKMPFGLHGAAATFQRLIDQVLSNLTDFTAAYLDDIVIYSSTWEEHLQHLEVVINH</sequence>